<keyword evidence="1" id="KW-1133">Transmembrane helix</keyword>
<evidence type="ECO:0000256" key="1">
    <source>
        <dbReference type="SAM" id="Phobius"/>
    </source>
</evidence>
<keyword evidence="1" id="KW-0472">Membrane</keyword>
<gene>
    <name evidence="2" type="ORF">SAMN04488058_101549</name>
</gene>
<organism evidence="2 3">
    <name type="scientific">Deinococcus reticulitermitis</name>
    <dbReference type="NCBI Taxonomy" id="856736"/>
    <lineage>
        <taxon>Bacteria</taxon>
        <taxon>Thermotogati</taxon>
        <taxon>Deinococcota</taxon>
        <taxon>Deinococci</taxon>
        <taxon>Deinococcales</taxon>
        <taxon>Deinococcaceae</taxon>
        <taxon>Deinococcus</taxon>
    </lineage>
</organism>
<keyword evidence="1" id="KW-0812">Transmembrane</keyword>
<name>A0A1H6T8D5_9DEIO</name>
<evidence type="ECO:0000313" key="3">
    <source>
        <dbReference type="Proteomes" id="UP000199223"/>
    </source>
</evidence>
<dbReference type="AlphaFoldDB" id="A0A1H6T8D5"/>
<feature type="transmembrane region" description="Helical" evidence="1">
    <location>
        <begin position="79"/>
        <end position="98"/>
    </location>
</feature>
<dbReference type="Proteomes" id="UP000199223">
    <property type="component" value="Unassembled WGS sequence"/>
</dbReference>
<accession>A0A1H6T8D5</accession>
<dbReference type="OrthoDB" id="73835at2"/>
<dbReference type="RefSeq" id="WP_092263071.1">
    <property type="nucleotide sequence ID" value="NZ_FNZA01000001.1"/>
</dbReference>
<protein>
    <submittedName>
        <fullName evidence="2">Uncharacterized protein</fullName>
    </submittedName>
</protein>
<evidence type="ECO:0000313" key="2">
    <source>
        <dbReference type="EMBL" id="SEI76363.1"/>
    </source>
</evidence>
<reference evidence="3" key="1">
    <citation type="submission" date="2016-10" db="EMBL/GenBank/DDBJ databases">
        <authorList>
            <person name="Varghese N."/>
            <person name="Submissions S."/>
        </authorList>
    </citation>
    <scope>NUCLEOTIDE SEQUENCE [LARGE SCALE GENOMIC DNA]</scope>
    <source>
        <strain evidence="3">CGMCC 1.10218</strain>
    </source>
</reference>
<proteinExistence type="predicted"/>
<dbReference type="EMBL" id="FNZA01000001">
    <property type="protein sequence ID" value="SEI76363.1"/>
    <property type="molecule type" value="Genomic_DNA"/>
</dbReference>
<dbReference type="STRING" id="856736.SAMN04488058_101549"/>
<sequence length="168" mass="18170">MNVARLSLSLIAGCAAALIAFSSFYVRGDLGGVMRFLRERGATRRLEASGASAQEVAQAKAQLLALAQGFADPDLAGRMIPLCLLLGVVVAVGVWGLFGRRLMRAQTGERPDVQERMVRRLAYRMGGAFTLSDLAARSPLSTEQAREVTARMLERGQLAREGEAYRLS</sequence>
<keyword evidence="3" id="KW-1185">Reference proteome</keyword>